<evidence type="ECO:0000259" key="3">
    <source>
        <dbReference type="Pfam" id="PF06916"/>
    </source>
</evidence>
<dbReference type="PANTHER" id="PTHR21377:SF0">
    <property type="entry name" value="PROTEIN FAM210B, MITOCHONDRIAL"/>
    <property type="match status" value="1"/>
</dbReference>
<name>A0A517LLR5_9PEZI</name>
<evidence type="ECO:0000313" key="5">
    <source>
        <dbReference type="Proteomes" id="UP000316270"/>
    </source>
</evidence>
<keyword evidence="2" id="KW-0812">Transmembrane</keyword>
<dbReference type="InterPro" id="IPR009688">
    <property type="entry name" value="FAM210A/B-like_dom"/>
</dbReference>
<dbReference type="Proteomes" id="UP000316270">
    <property type="component" value="Chromosome 15"/>
</dbReference>
<keyword evidence="2" id="KW-0472">Membrane</keyword>
<evidence type="ECO:0000313" key="4">
    <source>
        <dbReference type="EMBL" id="QDS76574.1"/>
    </source>
</evidence>
<organism evidence="4 5">
    <name type="scientific">Venturia effusa</name>
    <dbReference type="NCBI Taxonomy" id="50376"/>
    <lineage>
        <taxon>Eukaryota</taxon>
        <taxon>Fungi</taxon>
        <taxon>Dikarya</taxon>
        <taxon>Ascomycota</taxon>
        <taxon>Pezizomycotina</taxon>
        <taxon>Dothideomycetes</taxon>
        <taxon>Pleosporomycetidae</taxon>
        <taxon>Venturiales</taxon>
        <taxon>Venturiaceae</taxon>
        <taxon>Venturia</taxon>
    </lineage>
</organism>
<dbReference type="PANTHER" id="PTHR21377">
    <property type="entry name" value="PROTEIN FAM210B, MITOCHONDRIAL"/>
    <property type="match status" value="1"/>
</dbReference>
<protein>
    <recommendedName>
        <fullName evidence="3">DUF1279 domain-containing protein</fullName>
    </recommendedName>
</protein>
<accession>A0A517LLR5</accession>
<keyword evidence="2" id="KW-1133">Transmembrane helix</keyword>
<feature type="region of interest" description="Disordered" evidence="1">
    <location>
        <begin position="68"/>
        <end position="87"/>
    </location>
</feature>
<proteinExistence type="predicted"/>
<evidence type="ECO:0000256" key="2">
    <source>
        <dbReference type="SAM" id="Phobius"/>
    </source>
</evidence>
<keyword evidence="5" id="KW-1185">Reference proteome</keyword>
<dbReference type="EMBL" id="CP042199">
    <property type="protein sequence ID" value="QDS76574.1"/>
    <property type="molecule type" value="Genomic_DNA"/>
</dbReference>
<dbReference type="OrthoDB" id="426386at2759"/>
<reference evidence="4 5" key="1">
    <citation type="submission" date="2019-07" db="EMBL/GenBank/DDBJ databases">
        <title>Finished genome of Venturia effusa.</title>
        <authorList>
            <person name="Young C.A."/>
            <person name="Cox M.P."/>
            <person name="Ganley A.R.D."/>
            <person name="David W.J."/>
        </authorList>
    </citation>
    <scope>NUCLEOTIDE SEQUENCE [LARGE SCALE GENOMIC DNA]</scope>
    <source>
        <strain evidence="5">albino</strain>
    </source>
</reference>
<feature type="domain" description="DUF1279" evidence="3">
    <location>
        <begin position="93"/>
        <end position="224"/>
    </location>
</feature>
<gene>
    <name evidence="4" type="ORF">FKW77_007012</name>
</gene>
<dbReference type="GO" id="GO:0005739">
    <property type="term" value="C:mitochondrion"/>
    <property type="evidence" value="ECO:0007669"/>
    <property type="project" value="TreeGrafter"/>
</dbReference>
<dbReference type="InterPro" id="IPR045866">
    <property type="entry name" value="FAM210A/B-like"/>
</dbReference>
<evidence type="ECO:0000256" key="1">
    <source>
        <dbReference type="SAM" id="MobiDB-lite"/>
    </source>
</evidence>
<dbReference type="Pfam" id="PF06916">
    <property type="entry name" value="FAM210A-B_dom"/>
    <property type="match status" value="1"/>
</dbReference>
<dbReference type="AlphaFoldDB" id="A0A517LLR5"/>
<dbReference type="STRING" id="50376.A0A517LLR5"/>
<sequence length="248" mass="27443">MNATKSLTWHTARSHLRSLQTQSSNTANSSILRSPRRSNICTTCRPRCGPIPKYQRILLRQWPGRIRLNSSKPTPPNSNPNLGSPEPALSLSQRLKKLSREYGWSALGVYLALSALDFPFCFLAVRMLGTDRIGRWEHNVVDAFWKVVRIPFPTLGKKELEAGTGDIAVGESSEGGSWGTADVKQAEADNAGADATIWTQLALAYAIHKSFIFVRVPLTAAILPKVVKTLRGWGWNIGKRRPKLPKSS</sequence>
<feature type="transmembrane region" description="Helical" evidence="2">
    <location>
        <begin position="102"/>
        <end position="125"/>
    </location>
</feature>